<comment type="similarity">
    <text evidence="2">Belongs to the bacterial solute-binding protein 5 family.</text>
</comment>
<dbReference type="AlphaFoldDB" id="A0A1I2UTN1"/>
<dbReference type="SUPFAM" id="SSF53850">
    <property type="entry name" value="Periplasmic binding protein-like II"/>
    <property type="match status" value="1"/>
</dbReference>
<dbReference type="RefSeq" id="WP_093673963.1">
    <property type="nucleotide sequence ID" value="NZ_FOOY01000022.1"/>
</dbReference>
<dbReference type="InterPro" id="IPR023765">
    <property type="entry name" value="SBP_5_CS"/>
</dbReference>
<name>A0A1I2UTN1_9BACL</name>
<organism evidence="7 8">
    <name type="scientific">Sporolactobacillus nakayamae</name>
    <dbReference type="NCBI Taxonomy" id="269670"/>
    <lineage>
        <taxon>Bacteria</taxon>
        <taxon>Bacillati</taxon>
        <taxon>Bacillota</taxon>
        <taxon>Bacilli</taxon>
        <taxon>Bacillales</taxon>
        <taxon>Sporolactobacillaceae</taxon>
        <taxon>Sporolactobacillus</taxon>
    </lineage>
</organism>
<evidence type="ECO:0000313" key="7">
    <source>
        <dbReference type="EMBL" id="SFG79147.1"/>
    </source>
</evidence>
<dbReference type="Proteomes" id="UP000198752">
    <property type="component" value="Unassembled WGS sequence"/>
</dbReference>
<dbReference type="Pfam" id="PF00496">
    <property type="entry name" value="SBP_bac_5"/>
    <property type="match status" value="1"/>
</dbReference>
<accession>A0A1I2UTN1</accession>
<keyword evidence="4" id="KW-0732">Signal</keyword>
<dbReference type="CDD" id="cd08504">
    <property type="entry name" value="PBP2_OppA"/>
    <property type="match status" value="1"/>
</dbReference>
<dbReference type="GO" id="GO:1904680">
    <property type="term" value="F:peptide transmembrane transporter activity"/>
    <property type="evidence" value="ECO:0007669"/>
    <property type="project" value="TreeGrafter"/>
</dbReference>
<evidence type="ECO:0000256" key="2">
    <source>
        <dbReference type="ARBA" id="ARBA00005695"/>
    </source>
</evidence>
<dbReference type="GO" id="GO:0043190">
    <property type="term" value="C:ATP-binding cassette (ABC) transporter complex"/>
    <property type="evidence" value="ECO:0007669"/>
    <property type="project" value="InterPro"/>
</dbReference>
<dbReference type="OrthoDB" id="9801912at2"/>
<evidence type="ECO:0000259" key="6">
    <source>
        <dbReference type="Pfam" id="PF00496"/>
    </source>
</evidence>
<keyword evidence="8" id="KW-1185">Reference proteome</keyword>
<protein>
    <submittedName>
        <fullName evidence="7">Oligopeptide transport system substrate-binding protein</fullName>
    </submittedName>
</protein>
<dbReference type="PROSITE" id="PS01040">
    <property type="entry name" value="SBP_BACTERIAL_5"/>
    <property type="match status" value="1"/>
</dbReference>
<dbReference type="Gene3D" id="3.10.105.10">
    <property type="entry name" value="Dipeptide-binding Protein, Domain 3"/>
    <property type="match status" value="1"/>
</dbReference>
<evidence type="ECO:0000256" key="3">
    <source>
        <dbReference type="ARBA" id="ARBA00022448"/>
    </source>
</evidence>
<evidence type="ECO:0000256" key="1">
    <source>
        <dbReference type="ARBA" id="ARBA00004193"/>
    </source>
</evidence>
<keyword evidence="3" id="KW-0813">Transport</keyword>
<dbReference type="EMBL" id="FOOY01000022">
    <property type="protein sequence ID" value="SFG79147.1"/>
    <property type="molecule type" value="Genomic_DNA"/>
</dbReference>
<sequence>MLSKVKKTMELLLFSVIGVSIILSLVACSSSNGEDKINSETLKLQQPTSIDSLDPALSYDTSSTIVVGNVNEGLYTVSPNNKPQLAMAEKVTKKDNGKTLIYTIRKDAKWSNGAPVTASDFVFAWRRVVDPKLASGFSFELSEAQIKNADAIIAGKKDPKTLGVYAEGEKTLVLKLNRPVPFMSSLLSFASFAPINEKFYKAQGKKFSMTSKNLIYNGPYVIKNWKNGDNSITLAKNQNYYNKKNVKVKKIELKLISDTQRAVMAYKNGDVDYAALTGNLVNQNKSSKDFRTDIGAFNWYLMFNSKIKGLDNKDLRKAIAYSIDSKELTQKILKDGSVPAESVVPKGFAYSPTDHKDFADQTNNPYSYNPNLAKKYWNKAKKETNLRSFTLIYGKDEDNMGNVAAYIKSQIEKTLPDLNVNLQTMLKKTRLAKMQNFTYQVALTRWAPDYADPTAILSMYTTNMVSNYGAWSDKTFDSLYNQANTIFVNKSEVRWNALIKAENILMDSATSVPLYQTANAYLLNSKVHNFINHSCGVPLFFKYVYIK</sequence>
<dbReference type="GO" id="GO:0042597">
    <property type="term" value="C:periplasmic space"/>
    <property type="evidence" value="ECO:0007669"/>
    <property type="project" value="UniProtKB-ARBA"/>
</dbReference>
<evidence type="ECO:0000256" key="4">
    <source>
        <dbReference type="ARBA" id="ARBA00022729"/>
    </source>
</evidence>
<dbReference type="PIRSF" id="PIRSF002741">
    <property type="entry name" value="MppA"/>
    <property type="match status" value="1"/>
</dbReference>
<dbReference type="InterPro" id="IPR030678">
    <property type="entry name" value="Peptide/Ni-bd"/>
</dbReference>
<dbReference type="InterPro" id="IPR000914">
    <property type="entry name" value="SBP_5_dom"/>
</dbReference>
<dbReference type="GO" id="GO:0015833">
    <property type="term" value="P:peptide transport"/>
    <property type="evidence" value="ECO:0007669"/>
    <property type="project" value="UniProtKB-KW"/>
</dbReference>
<proteinExistence type="inferred from homology"/>
<dbReference type="InterPro" id="IPR039424">
    <property type="entry name" value="SBP_5"/>
</dbReference>
<dbReference type="PROSITE" id="PS51257">
    <property type="entry name" value="PROKAR_LIPOPROTEIN"/>
    <property type="match status" value="1"/>
</dbReference>
<dbReference type="PANTHER" id="PTHR30290">
    <property type="entry name" value="PERIPLASMIC BINDING COMPONENT OF ABC TRANSPORTER"/>
    <property type="match status" value="1"/>
</dbReference>
<comment type="subcellular location">
    <subcellularLocation>
        <location evidence="1">Cell membrane</location>
        <topology evidence="1">Lipid-anchor</topology>
    </subcellularLocation>
</comment>
<evidence type="ECO:0000313" key="8">
    <source>
        <dbReference type="Proteomes" id="UP000198752"/>
    </source>
</evidence>
<keyword evidence="5" id="KW-0653">Protein transport</keyword>
<gene>
    <name evidence="7" type="ORF">SAMN02982927_02781</name>
</gene>
<reference evidence="8" key="1">
    <citation type="submission" date="2016-10" db="EMBL/GenBank/DDBJ databases">
        <authorList>
            <person name="Varghese N."/>
            <person name="Submissions S."/>
        </authorList>
    </citation>
    <scope>NUCLEOTIDE SEQUENCE [LARGE SCALE GENOMIC DNA]</scope>
    <source>
        <strain evidence="8">ATCC 700379</strain>
    </source>
</reference>
<dbReference type="Gene3D" id="3.40.190.10">
    <property type="entry name" value="Periplasmic binding protein-like II"/>
    <property type="match status" value="1"/>
</dbReference>
<feature type="domain" description="Solute-binding protein family 5" evidence="6">
    <location>
        <begin position="82"/>
        <end position="463"/>
    </location>
</feature>
<dbReference type="STRING" id="269670.SAMN02982927_02781"/>
<keyword evidence="5" id="KW-0571">Peptide transport</keyword>
<dbReference type="FunFam" id="3.90.76.10:FF:000001">
    <property type="entry name" value="Oligopeptide ABC transporter substrate-binding protein"/>
    <property type="match status" value="1"/>
</dbReference>
<dbReference type="PANTHER" id="PTHR30290:SF10">
    <property type="entry name" value="PERIPLASMIC OLIGOPEPTIDE-BINDING PROTEIN-RELATED"/>
    <property type="match status" value="1"/>
</dbReference>
<dbReference type="Gene3D" id="3.90.76.10">
    <property type="entry name" value="Dipeptide-binding Protein, Domain 1"/>
    <property type="match status" value="1"/>
</dbReference>
<evidence type="ECO:0000256" key="5">
    <source>
        <dbReference type="ARBA" id="ARBA00022856"/>
    </source>
</evidence>